<feature type="domain" description="Prokaryotic pPIWI-RE MID" evidence="4">
    <location>
        <begin position="503"/>
        <end position="638"/>
    </location>
</feature>
<dbReference type="InterPro" id="IPR040496">
    <property type="entry name" value="MID_pPIWI_RE"/>
</dbReference>
<gene>
    <name evidence="5" type="ORF">JT362_16135</name>
</gene>
<feature type="domain" description="pPIWI-RE module N-terminal" evidence="3">
    <location>
        <begin position="10"/>
        <end position="430"/>
    </location>
</feature>
<evidence type="ECO:0000256" key="1">
    <source>
        <dbReference type="SAM" id="MobiDB-lite"/>
    </source>
</evidence>
<dbReference type="EMBL" id="JAFFZE010000012">
    <property type="protein sequence ID" value="MCT2584650.1"/>
    <property type="molecule type" value="Genomic_DNA"/>
</dbReference>
<organism evidence="5 6">
    <name type="scientific">Actinophytocola gossypii</name>
    <dbReference type="NCBI Taxonomy" id="2812003"/>
    <lineage>
        <taxon>Bacteria</taxon>
        <taxon>Bacillati</taxon>
        <taxon>Actinomycetota</taxon>
        <taxon>Actinomycetes</taxon>
        <taxon>Pseudonocardiales</taxon>
        <taxon>Pseudonocardiaceae</taxon>
    </lineage>
</organism>
<reference evidence="5 6" key="1">
    <citation type="submission" date="2021-02" db="EMBL/GenBank/DDBJ databases">
        <title>Actinophytocola xerophila sp. nov., isolated from soil of cotton cropping field.</title>
        <authorList>
            <person name="Huang R."/>
            <person name="Chen X."/>
            <person name="Ge X."/>
            <person name="Liu W."/>
        </authorList>
    </citation>
    <scope>NUCLEOTIDE SEQUENCE [LARGE SCALE GENOMIC DNA]</scope>
    <source>
        <strain evidence="5 6">S1-96</strain>
    </source>
</reference>
<accession>A0ABT2JB26</accession>
<dbReference type="InterPro" id="IPR024996">
    <property type="entry name" value="RNaseH_pPIWI_RE"/>
</dbReference>
<sequence length="941" mass="105218">MAFDELQPAAFIPDATTGPFHADLYTLAFPAAWREPVLDLYRSGQSEAKRGRIKEVPIRKLNSLIRTVAPDLVTVDANASFDPAKPWLYSRTEYPTHLLARLVHAWLRSLAPSLEAFQRFRETARTLDVNSLSWQLETVDLLEHDLSPGGTCMPTERLYRVLPEILADRIAAQPPYEFCGERVRFHRVAVDARARGAELMSWPPLKHRTKVKDKEAQKRYGTERTWYYSAVITVSLRTVPFSPIPRIYLSSRIRRWVSGPVSMTGTRRVSAYLLTGDPFITDVDHPTIDDGERPGASRDEQAGRFAVAQFAWNPRTRQIEWRQGGPEGMLARVGAIDNLPAADVFAKEPDTWIDGRDDVEGAASYHTMMGWHGVGAGLMPAERRRLTEWAGAALAPEFVPAPPLARSTISQNPSTHLTPKVAVPKKNATEEQIANVVAKNELIDLDNAIRRREFTAFALDGRDLTAVLLYQSTHMRDQLITAAEASLALANYRDATGPDLWGWAAPDLRVRIHARELGALGAPLGSAERPPKKGKEHVNAIGERRTAVAARMRDLAADLGETTVITFVELDGRDKFKPRTTDPKFAIRLGCADVDMVSQFFTPAEQNPDDDDDDSQFRVSAAWADGLRQLGMRLVPQHTLTEKIPDNLNQLAFWIVKRQVTGDTERAQFTPVAVLIRPGQKCILGRTSDMTEWVPYPQLLVALTGQVRPEDLSTAEQQTKAVAAFVQNILYTMRGTPTLVVTHAQNTRNRWPWLKNPGLLPDRIQLGNGPAQRIKMFGQNLRIARVATNDRDETPQWWAPKNKESGGISKGLWKPDGNYSNRVFYSTSSKPGTHTLSVESTKLTHRINSKNQEEIRPGKNAWNPELLEITMLGFSDDIEAEYGAMFLHQQRLAEDYRDALALPLIQHVAELTSQYGLPHDDEPDEPLDGPDGEADTATEVE</sequence>
<feature type="compositionally biased region" description="Acidic residues" evidence="1">
    <location>
        <begin position="921"/>
        <end position="941"/>
    </location>
</feature>
<dbReference type="Pfam" id="PF13032">
    <property type="entry name" value="RNaseH_pPIWI_RE"/>
    <property type="match status" value="1"/>
</dbReference>
<evidence type="ECO:0000313" key="5">
    <source>
        <dbReference type="EMBL" id="MCT2584650.1"/>
    </source>
</evidence>
<protein>
    <submittedName>
        <fullName evidence="5">DUF3962 domain-containing protein</fullName>
    </submittedName>
</protein>
<comment type="caution">
    <text evidence="5">The sequence shown here is derived from an EMBL/GenBank/DDBJ whole genome shotgun (WGS) entry which is preliminary data.</text>
</comment>
<proteinExistence type="predicted"/>
<dbReference type="Proteomes" id="UP001156441">
    <property type="component" value="Unassembled WGS sequence"/>
</dbReference>
<evidence type="ECO:0000259" key="4">
    <source>
        <dbReference type="Pfam" id="PF18157"/>
    </source>
</evidence>
<feature type="region of interest" description="Disordered" evidence="1">
    <location>
        <begin position="915"/>
        <end position="941"/>
    </location>
</feature>
<evidence type="ECO:0000259" key="3">
    <source>
        <dbReference type="Pfam" id="PF13111"/>
    </source>
</evidence>
<dbReference type="Pfam" id="PF13111">
    <property type="entry name" value="pPIWI_RE_X"/>
    <property type="match status" value="1"/>
</dbReference>
<evidence type="ECO:0000259" key="2">
    <source>
        <dbReference type="Pfam" id="PF13032"/>
    </source>
</evidence>
<dbReference type="InterPro" id="IPR025085">
    <property type="entry name" value="pPIWI_RE_X"/>
</dbReference>
<dbReference type="Pfam" id="PF18157">
    <property type="entry name" value="MID_pPIWI_RE"/>
    <property type="match status" value="1"/>
</dbReference>
<keyword evidence="6" id="KW-1185">Reference proteome</keyword>
<name>A0ABT2JB26_9PSEU</name>
<evidence type="ECO:0000313" key="6">
    <source>
        <dbReference type="Proteomes" id="UP001156441"/>
    </source>
</evidence>
<dbReference type="RefSeq" id="WP_260192038.1">
    <property type="nucleotide sequence ID" value="NZ_JAFFZE010000012.1"/>
</dbReference>
<feature type="domain" description="pPIWI-RE RNaseH" evidence="2">
    <location>
        <begin position="651"/>
        <end position="915"/>
    </location>
</feature>